<dbReference type="Proteomes" id="UP000717585">
    <property type="component" value="Unassembled WGS sequence"/>
</dbReference>
<feature type="compositionally biased region" description="Low complexity" evidence="1">
    <location>
        <begin position="101"/>
        <end position="118"/>
    </location>
</feature>
<keyword evidence="3" id="KW-1185">Reference proteome</keyword>
<organism evidence="2 3">
    <name type="scientific">Carpediemonas membranifera</name>
    <dbReference type="NCBI Taxonomy" id="201153"/>
    <lineage>
        <taxon>Eukaryota</taxon>
        <taxon>Metamonada</taxon>
        <taxon>Carpediemonas-like organisms</taxon>
        <taxon>Carpediemonas</taxon>
    </lineage>
</organism>
<feature type="region of interest" description="Disordered" evidence="1">
    <location>
        <begin position="1"/>
        <end position="164"/>
    </location>
</feature>
<proteinExistence type="predicted"/>
<dbReference type="EMBL" id="JAHDYR010000012">
    <property type="protein sequence ID" value="KAG9395282.1"/>
    <property type="molecule type" value="Genomic_DNA"/>
</dbReference>
<name>A0A8J6B917_9EUKA</name>
<feature type="compositionally biased region" description="Acidic residues" evidence="1">
    <location>
        <begin position="82"/>
        <end position="100"/>
    </location>
</feature>
<evidence type="ECO:0000256" key="1">
    <source>
        <dbReference type="SAM" id="MobiDB-lite"/>
    </source>
</evidence>
<sequence>MFSSIWRDALKSTGAVDDIEPSSHDINPGARQAYDSLPPPPMPVKLPGPLDPPSPPRIPAEASHQPVPEPASDAEPSPSEAEASDDDSDVPSDSESDSDVPAEPQPVVTTGEDGVTVELPPEFQERPQEASGSESESDSESESESESESGSESEDPEPVYRTPNTLVCKIDALSRTKSKKKGMAGWRYKFDIGQGMLTVNGRENLISGGVLTFIDPL</sequence>
<gene>
    <name evidence="2" type="ORF">J8273_0509</name>
</gene>
<evidence type="ECO:0000313" key="3">
    <source>
        <dbReference type="Proteomes" id="UP000717585"/>
    </source>
</evidence>
<protein>
    <submittedName>
        <fullName evidence="2">Uncharacterized protein</fullName>
    </submittedName>
</protein>
<feature type="compositionally biased region" description="Pro residues" evidence="1">
    <location>
        <begin position="37"/>
        <end position="58"/>
    </location>
</feature>
<evidence type="ECO:0000313" key="2">
    <source>
        <dbReference type="EMBL" id="KAG9395282.1"/>
    </source>
</evidence>
<reference evidence="2" key="1">
    <citation type="submission" date="2021-05" db="EMBL/GenBank/DDBJ databases">
        <title>A free-living protist that lacks canonical eukaryotic 1 DNA replication and segregation systems.</title>
        <authorList>
            <person name="Salas-Leiva D.E."/>
            <person name="Tromer E.C."/>
            <person name="Curtis B.A."/>
            <person name="Jerlstrom-Hultqvist J."/>
            <person name="Kolisko M."/>
            <person name="Yi Z."/>
            <person name="Salas-Leiva J.S."/>
            <person name="Gallot-Lavallee L."/>
            <person name="Kops G.J.P.L."/>
            <person name="Archibald J.M."/>
            <person name="Simpson A.G.B."/>
            <person name="Roger A.J."/>
        </authorList>
    </citation>
    <scope>NUCLEOTIDE SEQUENCE</scope>
    <source>
        <strain evidence="2">BICM</strain>
    </source>
</reference>
<dbReference type="AlphaFoldDB" id="A0A8J6B917"/>
<feature type="compositionally biased region" description="Low complexity" evidence="1">
    <location>
        <begin position="70"/>
        <end position="81"/>
    </location>
</feature>
<comment type="caution">
    <text evidence="2">The sequence shown here is derived from an EMBL/GenBank/DDBJ whole genome shotgun (WGS) entry which is preliminary data.</text>
</comment>
<accession>A0A8J6B917</accession>
<feature type="compositionally biased region" description="Acidic residues" evidence="1">
    <location>
        <begin position="135"/>
        <end position="157"/>
    </location>
</feature>